<feature type="transmembrane region" description="Helical" evidence="1">
    <location>
        <begin position="169"/>
        <end position="188"/>
    </location>
</feature>
<keyword evidence="4" id="KW-1185">Reference proteome</keyword>
<dbReference type="InterPro" id="IPR002823">
    <property type="entry name" value="DUF112_TM"/>
</dbReference>
<organism evidence="3 4">
    <name type="scientific">Reyranella humidisoli</name>
    <dbReference type="NCBI Taxonomy" id="2849149"/>
    <lineage>
        <taxon>Bacteria</taxon>
        <taxon>Pseudomonadati</taxon>
        <taxon>Pseudomonadota</taxon>
        <taxon>Alphaproteobacteria</taxon>
        <taxon>Hyphomicrobiales</taxon>
        <taxon>Reyranellaceae</taxon>
        <taxon>Reyranella</taxon>
    </lineage>
</organism>
<evidence type="ECO:0000313" key="4">
    <source>
        <dbReference type="Proteomes" id="UP000727907"/>
    </source>
</evidence>
<name>A0ABS6IHV5_9HYPH</name>
<reference evidence="3 4" key="1">
    <citation type="submission" date="2021-06" db="EMBL/GenBank/DDBJ databases">
        <authorList>
            <person name="Lee D.H."/>
        </authorList>
    </citation>
    <scope>NUCLEOTIDE SEQUENCE [LARGE SCALE GENOMIC DNA]</scope>
    <source>
        <strain evidence="3 4">MMS21-HV4-11</strain>
    </source>
</reference>
<feature type="transmembrane region" description="Helical" evidence="1">
    <location>
        <begin position="109"/>
        <end position="135"/>
    </location>
</feature>
<keyword evidence="1" id="KW-0472">Membrane</keyword>
<dbReference type="PANTHER" id="PTHR35342:SF5">
    <property type="entry name" value="TRICARBOXYLIC TRANSPORT PROTEIN"/>
    <property type="match status" value="1"/>
</dbReference>
<dbReference type="PANTHER" id="PTHR35342">
    <property type="entry name" value="TRICARBOXYLIC TRANSPORT PROTEIN"/>
    <property type="match status" value="1"/>
</dbReference>
<feature type="transmembrane region" description="Helical" evidence="1">
    <location>
        <begin position="354"/>
        <end position="378"/>
    </location>
</feature>
<dbReference type="RefSeq" id="WP_216957118.1">
    <property type="nucleotide sequence ID" value="NZ_JAHOPB010000001.1"/>
</dbReference>
<feature type="transmembrane region" description="Helical" evidence="1">
    <location>
        <begin position="60"/>
        <end position="82"/>
    </location>
</feature>
<feature type="transmembrane region" description="Helical" evidence="1">
    <location>
        <begin position="200"/>
        <end position="220"/>
    </location>
</feature>
<proteinExistence type="predicted"/>
<dbReference type="Proteomes" id="UP000727907">
    <property type="component" value="Unassembled WGS sequence"/>
</dbReference>
<evidence type="ECO:0000259" key="2">
    <source>
        <dbReference type="Pfam" id="PF01970"/>
    </source>
</evidence>
<feature type="transmembrane region" description="Helical" evidence="1">
    <location>
        <begin position="147"/>
        <end position="162"/>
    </location>
</feature>
<evidence type="ECO:0000313" key="3">
    <source>
        <dbReference type="EMBL" id="MBU8872835.1"/>
    </source>
</evidence>
<feature type="domain" description="DUF112" evidence="2">
    <location>
        <begin position="20"/>
        <end position="438"/>
    </location>
</feature>
<comment type="caution">
    <text evidence="3">The sequence shown here is derived from an EMBL/GenBank/DDBJ whole genome shotgun (WGS) entry which is preliminary data.</text>
</comment>
<keyword evidence="1" id="KW-1133">Transmembrane helix</keyword>
<protein>
    <submittedName>
        <fullName evidence="3">Tripartite tricarboxylate transporter permease</fullName>
    </submittedName>
</protein>
<feature type="transmembrane region" description="Helical" evidence="1">
    <location>
        <begin position="258"/>
        <end position="281"/>
    </location>
</feature>
<feature type="transmembrane region" description="Helical" evidence="1">
    <location>
        <begin position="20"/>
        <end position="40"/>
    </location>
</feature>
<feature type="transmembrane region" description="Helical" evidence="1">
    <location>
        <begin position="466"/>
        <end position="486"/>
    </location>
</feature>
<feature type="transmembrane region" description="Helical" evidence="1">
    <location>
        <begin position="323"/>
        <end position="342"/>
    </location>
</feature>
<evidence type="ECO:0000256" key="1">
    <source>
        <dbReference type="SAM" id="Phobius"/>
    </source>
</evidence>
<accession>A0ABS6IHV5</accession>
<dbReference type="Pfam" id="PF01970">
    <property type="entry name" value="TctA"/>
    <property type="match status" value="1"/>
</dbReference>
<feature type="transmembrane region" description="Helical" evidence="1">
    <location>
        <begin position="429"/>
        <end position="446"/>
    </location>
</feature>
<gene>
    <name evidence="3" type="ORF">KQ910_03630</name>
</gene>
<feature type="transmembrane region" description="Helical" evidence="1">
    <location>
        <begin position="390"/>
        <end position="417"/>
    </location>
</feature>
<keyword evidence="1" id="KW-0812">Transmembrane</keyword>
<dbReference type="EMBL" id="JAHOPB010000001">
    <property type="protein sequence ID" value="MBU8872835.1"/>
    <property type="molecule type" value="Genomic_DNA"/>
</dbReference>
<sequence>MDVIAGLGQGFLVAFDPINLLYCFIGVFIGTLVGVLPGIGPVSAMSLLLPVTLSGTPESGIIMMAGIYYGSMYGGSTTAVLVNIPGEAASVVTCIDGHEMAKRGRAGPALGIAALGSFVAGTFSIVALMLVAPMLARVAVAFGPPEYFSLMVLGLSILSFLTQGSMAKALLMAAVGVVIGLIGLDQINAMPRLTFDRLELVDGIGLIPVVMGLFGVAEILTNIEQQIRRDIVQSRIGSLWPSKEDLKASAGPVARGTVLGFLLGILPGGGAVISSFASYAIEKKLSRTPERFGKGAIEGVAGPESANNAAAGGAFIPLMTLGIPPNVVMALLLGAFVIHGLQPGPLMMSQNPQIFWGIVASMYVGNIMLLVLNMPLIGMWVQVLKAPYRILFPLILMFCIVGVFASGNAVFDVFVMIGTGVLGYLMRKFGYEAAPLVLAFVLGPMLENNLRKSLILSEGTFDIFVVRPISLVCLLVAAVLLIAPLLPALRKKREKVALDATD</sequence>